<accession>F0SAE4</accession>
<reference evidence="2 3" key="1">
    <citation type="journal article" date="2011" name="Stand. Genomic Sci.">
        <title>Complete genome sequence of the gliding, heparinolytic Pedobacter saltans type strain (113).</title>
        <authorList>
            <person name="Liolios K."/>
            <person name="Sikorski J."/>
            <person name="Lu M."/>
            <person name="Nolan M."/>
            <person name="Lapidus A."/>
            <person name="Lucas S."/>
            <person name="Hammon N."/>
            <person name="Deshpande S."/>
            <person name="Cheng J.F."/>
            <person name="Tapia R."/>
            <person name="Han C."/>
            <person name="Goodwin L."/>
            <person name="Pitluck S."/>
            <person name="Huntemann M."/>
            <person name="Ivanova N."/>
            <person name="Pagani I."/>
            <person name="Mavromatis K."/>
            <person name="Ovchinikova G."/>
            <person name="Pati A."/>
            <person name="Chen A."/>
            <person name="Palaniappan K."/>
            <person name="Land M."/>
            <person name="Hauser L."/>
            <person name="Brambilla E.M."/>
            <person name="Kotsyurbenko O."/>
            <person name="Rohde M."/>
            <person name="Tindall B.J."/>
            <person name="Abt B."/>
            <person name="Goker M."/>
            <person name="Detter J.C."/>
            <person name="Woyke T."/>
            <person name="Bristow J."/>
            <person name="Eisen J.A."/>
            <person name="Markowitz V."/>
            <person name="Hugenholtz P."/>
            <person name="Klenk H.P."/>
            <person name="Kyrpides N.C."/>
        </authorList>
    </citation>
    <scope>NUCLEOTIDE SEQUENCE [LARGE SCALE GENOMIC DNA]</scope>
    <source>
        <strain evidence="3">ATCC 51119 / DSM 12145 / JCM 21818 / LMG 10337 / NBRC 100064 / NCIMB 13643</strain>
    </source>
</reference>
<keyword evidence="3" id="KW-1185">Reference proteome</keyword>
<dbReference type="RefSeq" id="WP_013632021.1">
    <property type="nucleotide sequence ID" value="NC_015177.1"/>
</dbReference>
<dbReference type="Pfam" id="PF06056">
    <property type="entry name" value="Terminase_5"/>
    <property type="match status" value="1"/>
</dbReference>
<dbReference type="HOGENOM" id="CLU_119051_0_0_10"/>
<feature type="domain" description="Terminase ATPase subunit N-terminal" evidence="1">
    <location>
        <begin position="20"/>
        <end position="58"/>
    </location>
</feature>
<dbReference type="AlphaFoldDB" id="F0SAE4"/>
<sequence length="154" mass="17456">MAKEKTTTRAKSGANKEAQKEHAYYLFMSKIPQKEIASRVGVTEKTVTKWKDEGGWEAKRAAKTISMDELVTKALGKINELLDSPEFNADSFSKAVAQLKSLKTSNTVDDEIMTFMSFQNFLIQNRINEGLTEEFIKQVVRQQDNYIQIRLGNG</sequence>
<name>F0SAE4_PSESL</name>
<reference evidence="3" key="2">
    <citation type="submission" date="2011-02" db="EMBL/GenBank/DDBJ databases">
        <title>The complete genome of Pedobacter saltans DSM 12145.</title>
        <authorList>
            <consortium name="US DOE Joint Genome Institute (JGI-PGF)"/>
            <person name="Lucas S."/>
            <person name="Copeland A."/>
            <person name="Lapidus A."/>
            <person name="Bruce D."/>
            <person name="Goodwin L."/>
            <person name="Pitluck S."/>
            <person name="Kyrpides N."/>
            <person name="Mavromatis K."/>
            <person name="Pagani I."/>
            <person name="Ivanova N."/>
            <person name="Ovchinnikova G."/>
            <person name="Lu M."/>
            <person name="Detter J.C."/>
            <person name="Han C."/>
            <person name="Land M."/>
            <person name="Hauser L."/>
            <person name="Markowitz V."/>
            <person name="Cheng J.-F."/>
            <person name="Hugenholtz P."/>
            <person name="Woyke T."/>
            <person name="Wu D."/>
            <person name="Tindall B."/>
            <person name="Pomrenke H.G."/>
            <person name="Brambilla E."/>
            <person name="Klenk H.-P."/>
            <person name="Eisen J.A."/>
        </authorList>
    </citation>
    <scope>NUCLEOTIDE SEQUENCE [LARGE SCALE GENOMIC DNA]</scope>
    <source>
        <strain evidence="3">ATCC 51119 / DSM 12145 / JCM 21818 / LMG 10337 / NBRC 100064 / NCIMB 13643</strain>
    </source>
</reference>
<dbReference type="OrthoDB" id="961372at2"/>
<dbReference type="EMBL" id="CP002545">
    <property type="protein sequence ID" value="ADY51521.1"/>
    <property type="molecule type" value="Genomic_DNA"/>
</dbReference>
<evidence type="ECO:0000259" key="1">
    <source>
        <dbReference type="Pfam" id="PF06056"/>
    </source>
</evidence>
<dbReference type="eggNOG" id="COG5484">
    <property type="taxonomic scope" value="Bacteria"/>
</dbReference>
<evidence type="ECO:0000313" key="2">
    <source>
        <dbReference type="EMBL" id="ADY51521.1"/>
    </source>
</evidence>
<dbReference type="Gene3D" id="1.10.10.60">
    <property type="entry name" value="Homeodomain-like"/>
    <property type="match status" value="1"/>
</dbReference>
<dbReference type="KEGG" id="psn:Pedsa_0949"/>
<evidence type="ECO:0000313" key="3">
    <source>
        <dbReference type="Proteomes" id="UP000000310"/>
    </source>
</evidence>
<dbReference type="Proteomes" id="UP000000310">
    <property type="component" value="Chromosome"/>
</dbReference>
<gene>
    <name evidence="2" type="ordered locus">Pedsa_0949</name>
</gene>
<proteinExistence type="predicted"/>
<dbReference type="InterPro" id="IPR010332">
    <property type="entry name" value="ATPase_terminase-su_N"/>
</dbReference>
<protein>
    <recommendedName>
        <fullName evidence="1">Terminase ATPase subunit N-terminal domain-containing protein</fullName>
    </recommendedName>
</protein>
<organism evidence="2 3">
    <name type="scientific">Pseudopedobacter saltans (strain ATCC 51119 / DSM 12145 / JCM 21818 / CCUG 39354 / LMG 10337 / NBRC 100064 / NCIMB 13643)</name>
    <name type="common">Pedobacter saltans</name>
    <dbReference type="NCBI Taxonomy" id="762903"/>
    <lineage>
        <taxon>Bacteria</taxon>
        <taxon>Pseudomonadati</taxon>
        <taxon>Bacteroidota</taxon>
        <taxon>Sphingobacteriia</taxon>
        <taxon>Sphingobacteriales</taxon>
        <taxon>Sphingobacteriaceae</taxon>
        <taxon>Pseudopedobacter</taxon>
    </lineage>
</organism>
<dbReference type="STRING" id="762903.Pedsa_0949"/>